<reference evidence="1 3" key="2">
    <citation type="submission" date="2018-11" db="EMBL/GenBank/DDBJ databases">
        <authorList>
            <consortium name="Pathogen Informatics"/>
        </authorList>
    </citation>
    <scope>NUCLEOTIDE SEQUENCE [LARGE SCALE GENOMIC DNA]</scope>
</reference>
<evidence type="ECO:0000313" key="2">
    <source>
        <dbReference type="Proteomes" id="UP000038040"/>
    </source>
</evidence>
<dbReference type="InterPro" id="IPR036691">
    <property type="entry name" value="Endo/exonu/phosph_ase_sf"/>
</dbReference>
<accession>A0A0N4U5I8</accession>
<evidence type="ECO:0000313" key="1">
    <source>
        <dbReference type="EMBL" id="VDN56501.1"/>
    </source>
</evidence>
<dbReference type="STRING" id="318479.A0A0N4U5I8"/>
<sequence length="241" mass="26612">MNNGLADSSLEVLDFPGVLTRNNCYKSKRIAVDDKKCRNKPAIISKIQVVAGDLPVTLSPSDSMVKGSDTFDTVSASPDAHDTSSPVVHAISLQSGLKAIPRMINKMCFQGKVIARYLSRKETALSTRGGGKFCNISVISVYAPTLSADDRDKDTFYAELQLLTKSLPKRNMIIIGGGWNARVGNNAAAMTSTIGKYGIEDRCANRERYGEEHELFVTSAYFRHHRKHLVTWNSQDNQHFN</sequence>
<dbReference type="Gene3D" id="3.60.10.10">
    <property type="entry name" value="Endonuclease/exonuclease/phosphatase"/>
    <property type="match status" value="1"/>
</dbReference>
<dbReference type="Proteomes" id="UP000038040">
    <property type="component" value="Unplaced"/>
</dbReference>
<dbReference type="WBParaSite" id="DME_0000211401-mRNA-1">
    <property type="protein sequence ID" value="DME_0000211401-mRNA-1"/>
    <property type="gene ID" value="DME_0000211401"/>
</dbReference>
<dbReference type="SUPFAM" id="SSF56219">
    <property type="entry name" value="DNase I-like"/>
    <property type="match status" value="1"/>
</dbReference>
<gene>
    <name evidence="1" type="ORF">DME_LOCUS6474</name>
</gene>
<evidence type="ECO:0000313" key="4">
    <source>
        <dbReference type="WBParaSite" id="DME_0000211401-mRNA-1"/>
    </source>
</evidence>
<reference evidence="4" key="1">
    <citation type="submission" date="2017-02" db="UniProtKB">
        <authorList>
            <consortium name="WormBaseParasite"/>
        </authorList>
    </citation>
    <scope>IDENTIFICATION</scope>
</reference>
<keyword evidence="3" id="KW-1185">Reference proteome</keyword>
<name>A0A0N4U5I8_DRAME</name>
<dbReference type="OrthoDB" id="5867484at2759"/>
<organism evidence="2 4">
    <name type="scientific">Dracunculus medinensis</name>
    <name type="common">Guinea worm</name>
    <dbReference type="NCBI Taxonomy" id="318479"/>
    <lineage>
        <taxon>Eukaryota</taxon>
        <taxon>Metazoa</taxon>
        <taxon>Ecdysozoa</taxon>
        <taxon>Nematoda</taxon>
        <taxon>Chromadorea</taxon>
        <taxon>Rhabditida</taxon>
        <taxon>Spirurina</taxon>
        <taxon>Dracunculoidea</taxon>
        <taxon>Dracunculidae</taxon>
        <taxon>Dracunculus</taxon>
    </lineage>
</organism>
<proteinExistence type="predicted"/>
<dbReference type="EMBL" id="UYYG01001156">
    <property type="protein sequence ID" value="VDN56501.1"/>
    <property type="molecule type" value="Genomic_DNA"/>
</dbReference>
<protein>
    <submittedName>
        <fullName evidence="4">Craniofacial development protein 2-like</fullName>
    </submittedName>
</protein>
<evidence type="ECO:0000313" key="3">
    <source>
        <dbReference type="Proteomes" id="UP000274756"/>
    </source>
</evidence>
<dbReference type="Proteomes" id="UP000274756">
    <property type="component" value="Unassembled WGS sequence"/>
</dbReference>
<dbReference type="AlphaFoldDB" id="A0A0N4U5I8"/>